<dbReference type="OrthoDB" id="2269034at2759"/>
<dbReference type="Proteomes" id="UP001148786">
    <property type="component" value="Unassembled WGS sequence"/>
</dbReference>
<keyword evidence="2" id="KW-1185">Reference proteome</keyword>
<gene>
    <name evidence="1" type="ORF">NLJ89_g5253</name>
</gene>
<comment type="caution">
    <text evidence="1">The sequence shown here is derived from an EMBL/GenBank/DDBJ whole genome shotgun (WGS) entry which is preliminary data.</text>
</comment>
<dbReference type="SUPFAM" id="SSF52047">
    <property type="entry name" value="RNI-like"/>
    <property type="match status" value="1"/>
</dbReference>
<proteinExistence type="predicted"/>
<dbReference type="EMBL" id="JANKHO010000482">
    <property type="protein sequence ID" value="KAJ3509373.1"/>
    <property type="molecule type" value="Genomic_DNA"/>
</dbReference>
<protein>
    <submittedName>
        <fullName evidence="1">Uncharacterized protein</fullName>
    </submittedName>
</protein>
<dbReference type="AlphaFoldDB" id="A0A9W8K7J9"/>
<organism evidence="1 2">
    <name type="scientific">Agrocybe chaxingu</name>
    <dbReference type="NCBI Taxonomy" id="84603"/>
    <lineage>
        <taxon>Eukaryota</taxon>
        <taxon>Fungi</taxon>
        <taxon>Dikarya</taxon>
        <taxon>Basidiomycota</taxon>
        <taxon>Agaricomycotina</taxon>
        <taxon>Agaricomycetes</taxon>
        <taxon>Agaricomycetidae</taxon>
        <taxon>Agaricales</taxon>
        <taxon>Agaricineae</taxon>
        <taxon>Strophariaceae</taxon>
        <taxon>Agrocybe</taxon>
    </lineage>
</organism>
<name>A0A9W8K7J9_9AGAR</name>
<accession>A0A9W8K7J9</accession>
<sequence>MNLAHGSIAVHLNVRRLDEPEVLTRECDEGNLSLFRSPTVAAGGSDHKKNGEGVLEYKWSSTDKESKILNTCQESYAGNTPIVVDPLGGGYTTKNRAVDAILSLYLGILKVGLQPTEDEAAIVNGFRSACEDEIHQLRAECQEKLLTIQTLCQELVCLEARTADIERHVAAASSILAPILTIPERWTSPHPSESPLLLCRVSRVWRNIVVNDPTLWSQTLFAFPDEGEYMDGGDEEADDSDVVRIYESRLQVLDLFACRSRSVPFNLSIDDSHFGKLDNPSMEIQDCRDQAHRALRSLFPKCRSLDISMDQKWGDSVLAPLSPDCFSSLQSLVLRLESASMVPKTQLFSACPLRHYELRTAAPVHLSQISVPHQQLATFVVALGTESRRSKANSRNAVAQWLNFIAKCHNLRSAEADFQSLRDSGVTDDITWNFPPYPTLNLTSLILKVAFGGSASTILRNINFPALRSLHLHAVFSSPFRLIPLEQPFTASIQRDMPYLARLTSLSLTHVQIQDADLFALLLLATQLEVLSILRTDTEQVQVHRSGMDYFGNLISFLTHQHHEPPINPPLPHLAILRLNYPLRTNTKGYYKVLNASYSRLIQSRYEWNRRRFGAPLRHEGVSFESSPFKMYLTVDVFYGERDQYHKVKTAMEEELGPIHSRVLRMLPCVSPVFDDQPDLFI</sequence>
<reference evidence="1" key="1">
    <citation type="submission" date="2022-07" db="EMBL/GenBank/DDBJ databases">
        <title>Genome Sequence of Agrocybe chaxingu.</title>
        <authorList>
            <person name="Buettner E."/>
        </authorList>
    </citation>
    <scope>NUCLEOTIDE SEQUENCE</scope>
    <source>
        <strain evidence="1">MP-N11</strain>
    </source>
</reference>
<dbReference type="Gene3D" id="3.80.10.10">
    <property type="entry name" value="Ribonuclease Inhibitor"/>
    <property type="match status" value="1"/>
</dbReference>
<dbReference type="InterPro" id="IPR032675">
    <property type="entry name" value="LRR_dom_sf"/>
</dbReference>
<evidence type="ECO:0000313" key="1">
    <source>
        <dbReference type="EMBL" id="KAJ3509373.1"/>
    </source>
</evidence>
<evidence type="ECO:0000313" key="2">
    <source>
        <dbReference type="Proteomes" id="UP001148786"/>
    </source>
</evidence>